<evidence type="ECO:0007829" key="6">
    <source>
        <dbReference type="PeptideAtlas" id="A0A1D6GRZ6"/>
    </source>
</evidence>
<dbReference type="EMBL" id="CM000781">
    <property type="protein sequence ID" value="AQK65839.1"/>
    <property type="molecule type" value="Genomic_DNA"/>
</dbReference>
<evidence type="ECO:0000313" key="4">
    <source>
        <dbReference type="EnsemblPlants" id="Zm00001eb224180_P001"/>
    </source>
</evidence>
<dbReference type="OMA" id="GRCDGFF"/>
<evidence type="ECO:0000313" key="3">
    <source>
        <dbReference type="EMBL" id="AQK65839.1"/>
    </source>
</evidence>
<keyword evidence="6" id="KW-1267">Proteomics identification</keyword>
<dbReference type="EnsemblPlants" id="Zm00001eb224180_T001">
    <property type="protein sequence ID" value="Zm00001eb224180_P001"/>
    <property type="gene ID" value="Zm00001eb224180"/>
</dbReference>
<feature type="region of interest" description="Disordered" evidence="1">
    <location>
        <begin position="50"/>
        <end position="80"/>
    </location>
</feature>
<evidence type="ECO:0000256" key="2">
    <source>
        <dbReference type="SAM" id="SignalP"/>
    </source>
</evidence>
<feature type="chain" id="PRO_5010804512" description="Secreted protein" evidence="2">
    <location>
        <begin position="21"/>
        <end position="98"/>
    </location>
</feature>
<dbReference type="AlphaFoldDB" id="A0A1D6GRZ6"/>
<protein>
    <recommendedName>
        <fullName evidence="7">Secreted protein</fullName>
    </recommendedName>
</protein>
<dbReference type="PANTHER" id="PTHR34683:SF2">
    <property type="entry name" value="EXPRESSED PROTEIN"/>
    <property type="match status" value="1"/>
</dbReference>
<feature type="signal peptide" evidence="2">
    <location>
        <begin position="1"/>
        <end position="20"/>
    </location>
</feature>
<name>A0A1D6GRZ6_MAIZE</name>
<dbReference type="Proteomes" id="UP000007305">
    <property type="component" value="Chromosome 5"/>
</dbReference>
<sequence>MKWGLAAAVASAATVAAASGAELLACDCDASAPSPAPAATVGRCDGLVLSRQHHDDEVPEGSSSASRDNSHSGGRRGQRFAPRFDGLRFIETLVTAHR</sequence>
<dbReference type="eggNOG" id="ENOG502S70N">
    <property type="taxonomic scope" value="Eukaryota"/>
</dbReference>
<dbReference type="PANTHER" id="PTHR34683">
    <property type="entry name" value="EXPRESSED PROTEIN-RELATED"/>
    <property type="match status" value="1"/>
</dbReference>
<organism evidence="3">
    <name type="scientific">Zea mays</name>
    <name type="common">Maize</name>
    <dbReference type="NCBI Taxonomy" id="4577"/>
    <lineage>
        <taxon>Eukaryota</taxon>
        <taxon>Viridiplantae</taxon>
        <taxon>Streptophyta</taxon>
        <taxon>Embryophyta</taxon>
        <taxon>Tracheophyta</taxon>
        <taxon>Spermatophyta</taxon>
        <taxon>Magnoliopsida</taxon>
        <taxon>Liliopsida</taxon>
        <taxon>Poales</taxon>
        <taxon>Poaceae</taxon>
        <taxon>PACMAD clade</taxon>
        <taxon>Panicoideae</taxon>
        <taxon>Andropogonodae</taxon>
        <taxon>Andropogoneae</taxon>
        <taxon>Tripsacinae</taxon>
        <taxon>Zea</taxon>
    </lineage>
</organism>
<gene>
    <name evidence="3" type="ORF">ZEAMMB73_Zm00001d014317</name>
</gene>
<dbReference type="PaxDb" id="4577-GRMZM2G094543_P01"/>
<keyword evidence="5" id="KW-1185">Reference proteome</keyword>
<accession>A0A1D6GRZ6</accession>
<evidence type="ECO:0008006" key="7">
    <source>
        <dbReference type="Google" id="ProtNLM"/>
    </source>
</evidence>
<reference evidence="3" key="2">
    <citation type="submission" date="2015-12" db="EMBL/GenBank/DDBJ databases">
        <title>Update maize B73 reference genome by single molecule sequencing technologies.</title>
        <authorList>
            <consortium name="Maize Genome Sequencing Project"/>
            <person name="Ware D."/>
        </authorList>
    </citation>
    <scope>NUCLEOTIDE SEQUENCE</scope>
    <source>
        <tissue evidence="3">Seedling</tissue>
    </source>
</reference>
<dbReference type="ExpressionAtlas" id="A0A1D6GRZ6">
    <property type="expression patterns" value="baseline and differential"/>
</dbReference>
<keyword evidence="2" id="KW-0732">Signal</keyword>
<reference evidence="5" key="1">
    <citation type="journal article" date="2009" name="Science">
        <title>The B73 maize genome: complexity, diversity, and dynamics.</title>
        <authorList>
            <person name="Schnable P.S."/>
            <person name="Ware D."/>
            <person name="Fulton R.S."/>
            <person name="Stein J.C."/>
            <person name="Wei F."/>
            <person name="Pasternak S."/>
            <person name="Liang C."/>
            <person name="Zhang J."/>
            <person name="Fulton L."/>
            <person name="Graves T.A."/>
            <person name="Minx P."/>
            <person name="Reily A.D."/>
            <person name="Courtney L."/>
            <person name="Kruchowski S.S."/>
            <person name="Tomlinson C."/>
            <person name="Strong C."/>
            <person name="Delehaunty K."/>
            <person name="Fronick C."/>
            <person name="Courtney B."/>
            <person name="Rock S.M."/>
            <person name="Belter E."/>
            <person name="Du F."/>
            <person name="Kim K."/>
            <person name="Abbott R.M."/>
            <person name="Cotton M."/>
            <person name="Levy A."/>
            <person name="Marchetto P."/>
            <person name="Ochoa K."/>
            <person name="Jackson S.M."/>
            <person name="Gillam B."/>
            <person name="Chen W."/>
            <person name="Yan L."/>
            <person name="Higginbotham J."/>
            <person name="Cardenas M."/>
            <person name="Waligorski J."/>
            <person name="Applebaum E."/>
            <person name="Phelps L."/>
            <person name="Falcone J."/>
            <person name="Kanchi K."/>
            <person name="Thane T."/>
            <person name="Scimone A."/>
            <person name="Thane N."/>
            <person name="Henke J."/>
            <person name="Wang T."/>
            <person name="Ruppert J."/>
            <person name="Shah N."/>
            <person name="Rotter K."/>
            <person name="Hodges J."/>
            <person name="Ingenthron E."/>
            <person name="Cordes M."/>
            <person name="Kohlberg S."/>
            <person name="Sgro J."/>
            <person name="Delgado B."/>
            <person name="Mead K."/>
            <person name="Chinwalla A."/>
            <person name="Leonard S."/>
            <person name="Crouse K."/>
            <person name="Collura K."/>
            <person name="Kudrna D."/>
            <person name="Currie J."/>
            <person name="He R."/>
            <person name="Angelova A."/>
            <person name="Rajasekar S."/>
            <person name="Mueller T."/>
            <person name="Lomeli R."/>
            <person name="Scara G."/>
            <person name="Ko A."/>
            <person name="Delaney K."/>
            <person name="Wissotski M."/>
            <person name="Lopez G."/>
            <person name="Campos D."/>
            <person name="Braidotti M."/>
            <person name="Ashley E."/>
            <person name="Golser W."/>
            <person name="Kim H."/>
            <person name="Lee S."/>
            <person name="Lin J."/>
            <person name="Dujmic Z."/>
            <person name="Kim W."/>
            <person name="Talag J."/>
            <person name="Zuccolo A."/>
            <person name="Fan C."/>
            <person name="Sebastian A."/>
            <person name="Kramer M."/>
            <person name="Spiegel L."/>
            <person name="Nascimento L."/>
            <person name="Zutavern T."/>
            <person name="Miller B."/>
            <person name="Ambroise C."/>
            <person name="Muller S."/>
            <person name="Spooner W."/>
            <person name="Narechania A."/>
            <person name="Ren L."/>
            <person name="Wei S."/>
            <person name="Kumari S."/>
            <person name="Faga B."/>
            <person name="Levy M.J."/>
            <person name="McMahan L."/>
            <person name="Van Buren P."/>
            <person name="Vaughn M.W."/>
            <person name="Ying K."/>
            <person name="Yeh C.-T."/>
            <person name="Emrich S.J."/>
            <person name="Jia Y."/>
            <person name="Kalyanaraman A."/>
            <person name="Hsia A.-P."/>
            <person name="Barbazuk W.B."/>
            <person name="Baucom R.S."/>
            <person name="Brutnell T.P."/>
            <person name="Carpita N.C."/>
            <person name="Chaparro C."/>
            <person name="Chia J.-M."/>
            <person name="Deragon J.-M."/>
            <person name="Estill J.C."/>
            <person name="Fu Y."/>
            <person name="Jeddeloh J.A."/>
            <person name="Han Y."/>
            <person name="Lee H."/>
            <person name="Li P."/>
            <person name="Lisch D.R."/>
            <person name="Liu S."/>
            <person name="Liu Z."/>
            <person name="Nagel D.H."/>
            <person name="McCann M.C."/>
            <person name="SanMiguel P."/>
            <person name="Myers A.M."/>
            <person name="Nettleton D."/>
            <person name="Nguyen J."/>
            <person name="Penning B.W."/>
            <person name="Ponnala L."/>
            <person name="Schneider K.L."/>
            <person name="Schwartz D.C."/>
            <person name="Sharma A."/>
            <person name="Soderlund C."/>
            <person name="Springer N.M."/>
            <person name="Sun Q."/>
            <person name="Wang H."/>
            <person name="Waterman M."/>
            <person name="Westerman R."/>
            <person name="Wolfgruber T.K."/>
            <person name="Yang L."/>
            <person name="Yu Y."/>
            <person name="Zhang L."/>
            <person name="Zhou S."/>
            <person name="Zhu Q."/>
            <person name="Bennetzen J.L."/>
            <person name="Dawe R.K."/>
            <person name="Jiang J."/>
            <person name="Jiang N."/>
            <person name="Presting G.G."/>
            <person name="Wessler S.R."/>
            <person name="Aluru S."/>
            <person name="Martienssen R.A."/>
            <person name="Clifton S.W."/>
            <person name="McCombie W.R."/>
            <person name="Wing R.A."/>
            <person name="Wilson R.K."/>
        </authorList>
    </citation>
    <scope>NUCLEOTIDE SEQUENCE [LARGE SCALE GENOMIC DNA]</scope>
    <source>
        <strain evidence="5">cv. B73</strain>
    </source>
</reference>
<proteinExistence type="evidence at protein level"/>
<reference evidence="4" key="4">
    <citation type="submission" date="2021-05" db="UniProtKB">
        <authorList>
            <consortium name="EnsemblPlants"/>
        </authorList>
    </citation>
    <scope>IDENTIFICATION</scope>
    <source>
        <strain evidence="4">cv. B73</strain>
    </source>
</reference>
<reference evidence="4" key="3">
    <citation type="submission" date="2019-07" db="EMBL/GenBank/DDBJ databases">
        <authorList>
            <person name="Seetharam A."/>
            <person name="Woodhouse M."/>
            <person name="Cannon E."/>
        </authorList>
    </citation>
    <scope>NUCLEOTIDE SEQUENCE [LARGE SCALE GENOMIC DNA]</scope>
    <source>
        <strain evidence="4">cv. B73</strain>
    </source>
</reference>
<dbReference type="Gramene" id="Zm00001eb224180_T001">
    <property type="protein sequence ID" value="Zm00001eb224180_P001"/>
    <property type="gene ID" value="Zm00001eb224180"/>
</dbReference>
<evidence type="ECO:0000256" key="1">
    <source>
        <dbReference type="SAM" id="MobiDB-lite"/>
    </source>
</evidence>
<evidence type="ECO:0000313" key="5">
    <source>
        <dbReference type="Proteomes" id="UP000007305"/>
    </source>
</evidence>